<dbReference type="Proteomes" id="UP000325579">
    <property type="component" value="Unassembled WGS sequence"/>
</dbReference>
<accession>A0A5N7DEM4</accession>
<name>A0A5N7DEM4_9EURO</name>
<proteinExistence type="predicted"/>
<organism evidence="2 3">
    <name type="scientific">Aspergillus pseudonomiae</name>
    <dbReference type="NCBI Taxonomy" id="1506151"/>
    <lineage>
        <taxon>Eukaryota</taxon>
        <taxon>Fungi</taxon>
        <taxon>Dikarya</taxon>
        <taxon>Ascomycota</taxon>
        <taxon>Pezizomycotina</taxon>
        <taxon>Eurotiomycetes</taxon>
        <taxon>Eurotiomycetidae</taxon>
        <taxon>Eurotiales</taxon>
        <taxon>Aspergillaceae</taxon>
        <taxon>Aspergillus</taxon>
        <taxon>Aspergillus subgen. Circumdati</taxon>
    </lineage>
</organism>
<protein>
    <submittedName>
        <fullName evidence="2">Uncharacterized protein</fullName>
    </submittedName>
</protein>
<evidence type="ECO:0000313" key="3">
    <source>
        <dbReference type="Proteomes" id="UP000325579"/>
    </source>
</evidence>
<dbReference type="RefSeq" id="XP_031942169.1">
    <property type="nucleotide sequence ID" value="XM_032078213.1"/>
</dbReference>
<dbReference type="AlphaFoldDB" id="A0A5N7DEM4"/>
<dbReference type="EMBL" id="ML736764">
    <property type="protein sequence ID" value="KAE8404850.1"/>
    <property type="molecule type" value="Genomic_DNA"/>
</dbReference>
<evidence type="ECO:0000256" key="1">
    <source>
        <dbReference type="SAM" id="MobiDB-lite"/>
    </source>
</evidence>
<sequence length="150" mass="16221">MSAENIPAEGETSPSRCGKGKDNREKIVQTKKFSILVILIVPTVTDCAKIGAIALGALWRACEKDESVKPMDYYVLALALASEAMWLNNSAFSPRCLSVLECIGSLGDSHNGRGQYLGDVEYMESDTLRLRQESGGLEMPHGYHAGESPG</sequence>
<dbReference type="GeneID" id="43662904"/>
<feature type="region of interest" description="Disordered" evidence="1">
    <location>
        <begin position="1"/>
        <end position="23"/>
    </location>
</feature>
<evidence type="ECO:0000313" key="2">
    <source>
        <dbReference type="EMBL" id="KAE8404850.1"/>
    </source>
</evidence>
<keyword evidence="3" id="KW-1185">Reference proteome</keyword>
<reference evidence="2 3" key="1">
    <citation type="submission" date="2019-04" db="EMBL/GenBank/DDBJ databases">
        <authorList>
            <consortium name="DOE Joint Genome Institute"/>
            <person name="Mondo S."/>
            <person name="Kjaerbolling I."/>
            <person name="Vesth T."/>
            <person name="Frisvad J.C."/>
            <person name="Nybo J.L."/>
            <person name="Theobald S."/>
            <person name="Kildgaard S."/>
            <person name="Isbrandt T."/>
            <person name="Kuo A."/>
            <person name="Sato A."/>
            <person name="Lyhne E.K."/>
            <person name="Kogle M.E."/>
            <person name="Wiebenga A."/>
            <person name="Kun R.S."/>
            <person name="Lubbers R.J."/>
            <person name="Makela M.R."/>
            <person name="Barry K."/>
            <person name="Chovatia M."/>
            <person name="Clum A."/>
            <person name="Daum C."/>
            <person name="Haridas S."/>
            <person name="He G."/>
            <person name="LaButti K."/>
            <person name="Lipzen A."/>
            <person name="Riley R."/>
            <person name="Salamov A."/>
            <person name="Simmons B.A."/>
            <person name="Magnuson J.K."/>
            <person name="Henrissat B."/>
            <person name="Mortensen U.H."/>
            <person name="Larsen T.O."/>
            <person name="Devries R.P."/>
            <person name="Grigoriev I.V."/>
            <person name="Machida M."/>
            <person name="Baker S.E."/>
            <person name="Andersen M.R."/>
            <person name="Cantor M.N."/>
            <person name="Hua S.X."/>
        </authorList>
    </citation>
    <scope>NUCLEOTIDE SEQUENCE [LARGE SCALE GENOMIC DNA]</scope>
    <source>
        <strain evidence="2 3">CBS 119388</strain>
    </source>
</reference>
<gene>
    <name evidence="2" type="ORF">BDV37DRAFT_102751</name>
</gene>